<feature type="chain" id="PRO_5032451788" description="Polygalacturonase" evidence="10">
    <location>
        <begin position="25"/>
        <end position="477"/>
    </location>
</feature>
<keyword evidence="3" id="KW-0134">Cell wall</keyword>
<keyword evidence="10" id="KW-0732">Signal</keyword>
<keyword evidence="7" id="KW-0961">Cell wall biogenesis/degradation</keyword>
<evidence type="ECO:0000256" key="7">
    <source>
        <dbReference type="ARBA" id="ARBA00023316"/>
    </source>
</evidence>
<dbReference type="SUPFAM" id="SSF51126">
    <property type="entry name" value="Pectin lyase-like"/>
    <property type="match status" value="1"/>
</dbReference>
<dbReference type="Proteomes" id="UP000631114">
    <property type="component" value="Unassembled WGS sequence"/>
</dbReference>
<dbReference type="InterPro" id="IPR011050">
    <property type="entry name" value="Pectin_lyase_fold/virulence"/>
</dbReference>
<evidence type="ECO:0000256" key="10">
    <source>
        <dbReference type="SAM" id="SignalP"/>
    </source>
</evidence>
<evidence type="ECO:0000313" key="12">
    <source>
        <dbReference type="Proteomes" id="UP000631114"/>
    </source>
</evidence>
<dbReference type="GO" id="GO:0071555">
    <property type="term" value="P:cell wall organization"/>
    <property type="evidence" value="ECO:0007669"/>
    <property type="project" value="UniProtKB-KW"/>
</dbReference>
<sequence>MRKLSAFSHLIFLYFIANVSNGDGFDPVIKLPQFQSLKKQVKSRRVVSVHHFGAKGDGIYNDTQAFKDAWEIACSSPLRFTIEVPSGSSFLVGPIEFVGPCRSKVTLRVTGNIIAPKDPGAWDGLNPRKWLYFTAVKHLTIDGGGVIIGMGEEWWSRSCKVNISNPCRHAPTVSATSYSEQVHGSFSYVSVTHYLSLVLLSLIESLLVPYVQAVTFHRCKDLKISNVMTLNSQQMHMAFTNCVRVKASLLKVIAPVDSPNTDGIHISASSKVEVTNSIIKTGDDCISIVSNSSQIQIRNISCMAGHGISIGSLGKSNSWSAVNDVSVDGALLANTKNGMRIKTWQGGSGFSRTISFRNVLMENVSNPIIIDQYYCDSFLPCSNQTSAVKVEDISFVNITGTSATEEAIRFACSDTYPCEEIYVENIQLSSYLGGYTTSFCWNVKGSSWGVVYPPSCLSCSKSFIELKTLPSNGHLSF</sequence>
<dbReference type="InterPro" id="IPR000743">
    <property type="entry name" value="Glyco_hydro_28"/>
</dbReference>
<dbReference type="PANTHER" id="PTHR31375">
    <property type="match status" value="1"/>
</dbReference>
<evidence type="ECO:0000256" key="6">
    <source>
        <dbReference type="ARBA" id="ARBA00023295"/>
    </source>
</evidence>
<evidence type="ECO:0000256" key="5">
    <source>
        <dbReference type="ARBA" id="ARBA00022801"/>
    </source>
</evidence>
<dbReference type="Pfam" id="PF00295">
    <property type="entry name" value="Glyco_hydro_28"/>
    <property type="match status" value="2"/>
</dbReference>
<evidence type="ECO:0000256" key="8">
    <source>
        <dbReference type="PROSITE-ProRule" id="PRU10052"/>
    </source>
</evidence>
<evidence type="ECO:0000256" key="4">
    <source>
        <dbReference type="ARBA" id="ARBA00022525"/>
    </source>
</evidence>
<organism evidence="11 12">
    <name type="scientific">Coptis chinensis</name>
    <dbReference type="NCBI Taxonomy" id="261450"/>
    <lineage>
        <taxon>Eukaryota</taxon>
        <taxon>Viridiplantae</taxon>
        <taxon>Streptophyta</taxon>
        <taxon>Embryophyta</taxon>
        <taxon>Tracheophyta</taxon>
        <taxon>Spermatophyta</taxon>
        <taxon>Magnoliopsida</taxon>
        <taxon>Ranunculales</taxon>
        <taxon>Ranunculaceae</taxon>
        <taxon>Coptidoideae</taxon>
        <taxon>Coptis</taxon>
    </lineage>
</organism>
<evidence type="ECO:0000256" key="9">
    <source>
        <dbReference type="RuleBase" id="RU361169"/>
    </source>
</evidence>
<proteinExistence type="inferred from homology"/>
<comment type="caution">
    <text evidence="11">The sequence shown here is derived from an EMBL/GenBank/DDBJ whole genome shotgun (WGS) entry which is preliminary data.</text>
</comment>
<dbReference type="OrthoDB" id="187139at2759"/>
<evidence type="ECO:0008006" key="13">
    <source>
        <dbReference type="Google" id="ProtNLM"/>
    </source>
</evidence>
<evidence type="ECO:0000256" key="2">
    <source>
        <dbReference type="ARBA" id="ARBA00008834"/>
    </source>
</evidence>
<evidence type="ECO:0000313" key="11">
    <source>
        <dbReference type="EMBL" id="KAF9613215.1"/>
    </source>
</evidence>
<feature type="signal peptide" evidence="10">
    <location>
        <begin position="1"/>
        <end position="24"/>
    </location>
</feature>
<dbReference type="GO" id="GO:0004650">
    <property type="term" value="F:polygalacturonase activity"/>
    <property type="evidence" value="ECO:0007669"/>
    <property type="project" value="InterPro"/>
</dbReference>
<name>A0A835I7Y5_9MAGN</name>
<reference evidence="11 12" key="1">
    <citation type="submission" date="2020-10" db="EMBL/GenBank/DDBJ databases">
        <title>The Coptis chinensis genome and diversification of protoberbering-type alkaloids.</title>
        <authorList>
            <person name="Wang B."/>
            <person name="Shu S."/>
            <person name="Song C."/>
            <person name="Liu Y."/>
        </authorList>
    </citation>
    <scope>NUCLEOTIDE SEQUENCE [LARGE SCALE GENOMIC DNA]</scope>
    <source>
        <strain evidence="11">HL-2020</strain>
        <tissue evidence="11">Leaf</tissue>
    </source>
</reference>
<dbReference type="EMBL" id="JADFTS010000003">
    <property type="protein sequence ID" value="KAF9613215.1"/>
    <property type="molecule type" value="Genomic_DNA"/>
</dbReference>
<evidence type="ECO:0000256" key="1">
    <source>
        <dbReference type="ARBA" id="ARBA00004191"/>
    </source>
</evidence>
<dbReference type="InterPro" id="IPR012334">
    <property type="entry name" value="Pectin_lyas_fold"/>
</dbReference>
<keyword evidence="12" id="KW-1185">Reference proteome</keyword>
<gene>
    <name evidence="11" type="ORF">IFM89_006316</name>
</gene>
<accession>A0A835I7Y5</accession>
<keyword evidence="5 9" id="KW-0378">Hydrolase</keyword>
<comment type="subcellular location">
    <subcellularLocation>
        <location evidence="1">Secreted</location>
        <location evidence="1">Cell wall</location>
    </subcellularLocation>
</comment>
<dbReference type="Gene3D" id="2.160.20.10">
    <property type="entry name" value="Single-stranded right-handed beta-helix, Pectin lyase-like"/>
    <property type="match status" value="1"/>
</dbReference>
<keyword evidence="6 9" id="KW-0326">Glycosidase</keyword>
<dbReference type="PROSITE" id="PS00502">
    <property type="entry name" value="POLYGALACTURONASE"/>
    <property type="match status" value="1"/>
</dbReference>
<keyword evidence="4" id="KW-0964">Secreted</keyword>
<dbReference type="GO" id="GO:0005975">
    <property type="term" value="P:carbohydrate metabolic process"/>
    <property type="evidence" value="ECO:0007669"/>
    <property type="project" value="InterPro"/>
</dbReference>
<evidence type="ECO:0000256" key="3">
    <source>
        <dbReference type="ARBA" id="ARBA00022512"/>
    </source>
</evidence>
<feature type="active site" evidence="8">
    <location>
        <position position="306"/>
    </location>
</feature>
<comment type="similarity">
    <text evidence="2 9">Belongs to the glycosyl hydrolase 28 family.</text>
</comment>
<protein>
    <recommendedName>
        <fullName evidence="13">Polygalacturonase</fullName>
    </recommendedName>
</protein>
<dbReference type="AlphaFoldDB" id="A0A835I7Y5"/>